<evidence type="ECO:0000313" key="3">
    <source>
        <dbReference type="Proteomes" id="UP001595693"/>
    </source>
</evidence>
<dbReference type="PROSITE" id="PS51257">
    <property type="entry name" value="PROKAR_LIPOPROTEIN"/>
    <property type="match status" value="1"/>
</dbReference>
<organism evidence="2 3">
    <name type="scientific">Acidovorax facilis</name>
    <dbReference type="NCBI Taxonomy" id="12917"/>
    <lineage>
        <taxon>Bacteria</taxon>
        <taxon>Pseudomonadati</taxon>
        <taxon>Pseudomonadota</taxon>
        <taxon>Betaproteobacteria</taxon>
        <taxon>Burkholderiales</taxon>
        <taxon>Comamonadaceae</taxon>
        <taxon>Acidovorax</taxon>
    </lineage>
</organism>
<keyword evidence="2" id="KW-0449">Lipoprotein</keyword>
<gene>
    <name evidence="2" type="ORF">ACFOW3_03265</name>
</gene>
<name>A0ABV8D699_9BURK</name>
<keyword evidence="3" id="KW-1185">Reference proteome</keyword>
<feature type="signal peptide" evidence="1">
    <location>
        <begin position="1"/>
        <end position="32"/>
    </location>
</feature>
<evidence type="ECO:0000313" key="2">
    <source>
        <dbReference type="EMBL" id="MFC3933639.1"/>
    </source>
</evidence>
<evidence type="ECO:0000256" key="1">
    <source>
        <dbReference type="SAM" id="SignalP"/>
    </source>
</evidence>
<protein>
    <submittedName>
        <fullName evidence="2">DUF6279 family lipoprotein</fullName>
    </submittedName>
</protein>
<dbReference type="RefSeq" id="WP_055401613.1">
    <property type="nucleotide sequence ID" value="NZ_JAMXAX010000027.1"/>
</dbReference>
<reference evidence="3" key="1">
    <citation type="journal article" date="2019" name="Int. J. Syst. Evol. Microbiol.">
        <title>The Global Catalogue of Microorganisms (GCM) 10K type strain sequencing project: providing services to taxonomists for standard genome sequencing and annotation.</title>
        <authorList>
            <consortium name="The Broad Institute Genomics Platform"/>
            <consortium name="The Broad Institute Genome Sequencing Center for Infectious Disease"/>
            <person name="Wu L."/>
            <person name="Ma J."/>
        </authorList>
    </citation>
    <scope>NUCLEOTIDE SEQUENCE [LARGE SCALE GENOMIC DNA]</scope>
    <source>
        <strain evidence="3">CCUG 2113</strain>
    </source>
</reference>
<dbReference type="EMBL" id="JBHSAJ010000004">
    <property type="protein sequence ID" value="MFC3933639.1"/>
    <property type="molecule type" value="Genomic_DNA"/>
</dbReference>
<feature type="chain" id="PRO_5046123845" evidence="1">
    <location>
        <begin position="33"/>
        <end position="292"/>
    </location>
</feature>
<keyword evidence="1" id="KW-0732">Signal</keyword>
<dbReference type="Pfam" id="PF19795">
    <property type="entry name" value="DUF6279"/>
    <property type="match status" value="1"/>
</dbReference>
<sequence>MRAPSLIRKALCVATLAACGLLLQGCSTVKLAYNQVPHLAYWQLNSYLGLSETQTERVRDELGDLHQWHRDTMLPRHAELLQKVQQQLPSAISPGQACRTYDAVRTQIDKVIAQAEPKLAWLAAQLTDTQIRNLQKKQADSNADWKKEWVDITPDKLREQRFKQLLSRAEGFYGALDESQKSALRTFIAQSSFDPQRTYAERLRRQKDLVQVLQKIAEDRTNTDQARSLLRGYLARFQTSPDAAYQRYAQALVEEGCEGFSNVHNAMTAAQRLKAVQSVKGYEQDFLVLAAQ</sequence>
<comment type="caution">
    <text evidence="2">The sequence shown here is derived from an EMBL/GenBank/DDBJ whole genome shotgun (WGS) entry which is preliminary data.</text>
</comment>
<accession>A0ABV8D699</accession>
<dbReference type="Proteomes" id="UP001595693">
    <property type="component" value="Unassembled WGS sequence"/>
</dbReference>
<proteinExistence type="predicted"/>